<keyword evidence="2" id="KW-0472">Membrane</keyword>
<organism evidence="3">
    <name type="scientific">viral metagenome</name>
    <dbReference type="NCBI Taxonomy" id="1070528"/>
    <lineage>
        <taxon>unclassified sequences</taxon>
        <taxon>metagenomes</taxon>
        <taxon>organismal metagenomes</taxon>
    </lineage>
</organism>
<feature type="transmembrane region" description="Helical" evidence="2">
    <location>
        <begin position="6"/>
        <end position="22"/>
    </location>
</feature>
<accession>A0A6C0ELI8</accession>
<feature type="region of interest" description="Disordered" evidence="1">
    <location>
        <begin position="45"/>
        <end position="65"/>
    </location>
</feature>
<evidence type="ECO:0000256" key="2">
    <source>
        <dbReference type="SAM" id="Phobius"/>
    </source>
</evidence>
<keyword evidence="2" id="KW-0812">Transmembrane</keyword>
<dbReference type="EMBL" id="MN738878">
    <property type="protein sequence ID" value="QHT29521.1"/>
    <property type="molecule type" value="Genomic_DNA"/>
</dbReference>
<evidence type="ECO:0000256" key="1">
    <source>
        <dbReference type="SAM" id="MobiDB-lite"/>
    </source>
</evidence>
<proteinExistence type="predicted"/>
<sequence length="79" mass="9079">MDLIDVVAVVALLLCLMGLLLTRKKESYQLLGKMGTDNDYHFKYPSDRVDRLPSNSKSKKYSDSKYIDSNRRRVPIGLQ</sequence>
<name>A0A6C0ELI8_9ZZZZ</name>
<evidence type="ECO:0000313" key="3">
    <source>
        <dbReference type="EMBL" id="QHT29521.1"/>
    </source>
</evidence>
<dbReference type="AlphaFoldDB" id="A0A6C0ELI8"/>
<reference evidence="3" key="1">
    <citation type="journal article" date="2020" name="Nature">
        <title>Giant virus diversity and host interactions through global metagenomics.</title>
        <authorList>
            <person name="Schulz F."/>
            <person name="Roux S."/>
            <person name="Paez-Espino D."/>
            <person name="Jungbluth S."/>
            <person name="Walsh D.A."/>
            <person name="Denef V.J."/>
            <person name="McMahon K.D."/>
            <person name="Konstantinidis K.T."/>
            <person name="Eloe-Fadrosh E.A."/>
            <person name="Kyrpides N.C."/>
            <person name="Woyke T."/>
        </authorList>
    </citation>
    <scope>NUCLEOTIDE SEQUENCE</scope>
    <source>
        <strain evidence="3">GVMAG-M-3300005589-24</strain>
    </source>
</reference>
<protein>
    <submittedName>
        <fullName evidence="3">Uncharacterized protein</fullName>
    </submittedName>
</protein>
<keyword evidence="2" id="KW-1133">Transmembrane helix</keyword>